<keyword evidence="4" id="KW-0862">Zinc</keyword>
<sequence>MTAKATSKPLVPKVEAASAIDAVAVDAPPRDHQMNGSASGSSNGSDPSSAVVSTSSSGDDERSSDNKSDESMKRLSKSGLPKKYFCKSCNQGFTRKHNMISHELIHSTVKPHQCSVCSLKFRRIHDLKRHEKLHTGEKPHVCKRCNKKFTRNDALARHQNSPNACIPVRDRDSPDDSSSGSGSGNGSSSADSNNTRASSQRPSASSELSSENLAKVTAAAAEAAPTATPLKSESVDTQSTPQASLPQPQLSARPSKSHFTSSFDKPDFKSDFTASPSAPAVPASHLQQSNHEYSNYNRINDLPQPKRVSSMVFPNNPYSQFVPPVLHNPPTAQNGHQSQLVPSMVLDNNAANGTANGSVPPPPNPSASTVAATSSGALASTTSPDAAGAPPSLSPTKTHAEVSLDTGKYVPLEKYQDLLKYVKKMETEVRTQRERIQELERSANEQKIIVRYLEDREHDSRRTHDNHKKHTKSSDSDDSMEKPASKRRGLDDDDEETSE</sequence>
<dbReference type="Pfam" id="PF00096">
    <property type="entry name" value="zf-C2H2"/>
    <property type="match status" value="1"/>
</dbReference>
<dbReference type="OrthoDB" id="8117402at2759"/>
<dbReference type="GO" id="GO:0008270">
    <property type="term" value="F:zinc ion binding"/>
    <property type="evidence" value="ECO:0007669"/>
    <property type="project" value="UniProtKB-KW"/>
</dbReference>
<feature type="compositionally biased region" description="Low complexity" evidence="6">
    <location>
        <begin position="35"/>
        <end position="57"/>
    </location>
</feature>
<dbReference type="RefSeq" id="XP_034011076.1">
    <property type="nucleotide sequence ID" value="XM_034156886.1"/>
</dbReference>
<dbReference type="Gene3D" id="3.30.160.60">
    <property type="entry name" value="Classic Zinc Finger"/>
    <property type="match status" value="3"/>
</dbReference>
<dbReference type="EMBL" id="SWFT01000120">
    <property type="protein sequence ID" value="KAA8899798.1"/>
    <property type="molecule type" value="Genomic_DNA"/>
</dbReference>
<dbReference type="FunFam" id="3.30.160.60:FF:000688">
    <property type="entry name" value="zinc finger protein 197 isoform X1"/>
    <property type="match status" value="1"/>
</dbReference>
<reference evidence="8 9" key="1">
    <citation type="submission" date="2019-07" db="EMBL/GenBank/DDBJ databases">
        <title>Genome assembly of two rare yeast pathogens: Diutina rugosa and Trichomonascus ciferrii.</title>
        <authorList>
            <person name="Mixao V."/>
            <person name="Saus E."/>
            <person name="Hansen A."/>
            <person name="Lass-Flor C."/>
            <person name="Gabaldon T."/>
        </authorList>
    </citation>
    <scope>NUCLEOTIDE SEQUENCE [LARGE SCALE GENOMIC DNA]</scope>
    <source>
        <strain evidence="8 9">CBS 613</strain>
    </source>
</reference>
<dbReference type="PROSITE" id="PS00028">
    <property type="entry name" value="ZINC_FINGER_C2H2_1"/>
    <property type="match status" value="2"/>
</dbReference>
<dbReference type="PROSITE" id="PS50157">
    <property type="entry name" value="ZINC_FINGER_C2H2_2"/>
    <property type="match status" value="3"/>
</dbReference>
<organism evidence="8 9">
    <name type="scientific">Diutina rugosa</name>
    <name type="common">Yeast</name>
    <name type="synonym">Candida rugosa</name>
    <dbReference type="NCBI Taxonomy" id="5481"/>
    <lineage>
        <taxon>Eukaryota</taxon>
        <taxon>Fungi</taxon>
        <taxon>Dikarya</taxon>
        <taxon>Ascomycota</taxon>
        <taxon>Saccharomycotina</taxon>
        <taxon>Pichiomycetes</taxon>
        <taxon>Debaryomycetaceae</taxon>
        <taxon>Diutina</taxon>
    </lineage>
</organism>
<evidence type="ECO:0000256" key="6">
    <source>
        <dbReference type="SAM" id="MobiDB-lite"/>
    </source>
</evidence>
<evidence type="ECO:0000256" key="2">
    <source>
        <dbReference type="ARBA" id="ARBA00022737"/>
    </source>
</evidence>
<feature type="region of interest" description="Disordered" evidence="6">
    <location>
        <begin position="348"/>
        <end position="401"/>
    </location>
</feature>
<dbReference type="InterPro" id="IPR013087">
    <property type="entry name" value="Znf_C2H2_type"/>
</dbReference>
<dbReference type="GeneID" id="54782706"/>
<keyword evidence="2" id="KW-0677">Repeat</keyword>
<feature type="region of interest" description="Disordered" evidence="6">
    <location>
        <begin position="22"/>
        <end position="76"/>
    </location>
</feature>
<feature type="region of interest" description="Disordered" evidence="6">
    <location>
        <begin position="153"/>
        <end position="289"/>
    </location>
</feature>
<evidence type="ECO:0000256" key="4">
    <source>
        <dbReference type="ARBA" id="ARBA00022833"/>
    </source>
</evidence>
<dbReference type="PANTHER" id="PTHR14196:SF12">
    <property type="entry name" value="ZINC FINGER PROTEIN 208-LIKE"/>
    <property type="match status" value="1"/>
</dbReference>
<gene>
    <name evidence="8" type="ORF">DIURU_004055</name>
</gene>
<dbReference type="InterPro" id="IPR050717">
    <property type="entry name" value="C2H2-ZF_Transcription_Reg"/>
</dbReference>
<dbReference type="GO" id="GO:0000977">
    <property type="term" value="F:RNA polymerase II transcription regulatory region sequence-specific DNA binding"/>
    <property type="evidence" value="ECO:0007669"/>
    <property type="project" value="TreeGrafter"/>
</dbReference>
<evidence type="ECO:0000313" key="9">
    <source>
        <dbReference type="Proteomes" id="UP000449547"/>
    </source>
</evidence>
<accession>A0A642UKQ5</accession>
<feature type="compositionally biased region" description="Low complexity" evidence="6">
    <location>
        <begin position="274"/>
        <end position="284"/>
    </location>
</feature>
<protein>
    <recommendedName>
        <fullName evidence="7">C2H2-type domain-containing protein</fullName>
    </recommendedName>
</protein>
<feature type="compositionally biased region" description="Basic and acidic residues" evidence="6">
    <location>
        <begin position="59"/>
        <end position="73"/>
    </location>
</feature>
<feature type="compositionally biased region" description="Low complexity" evidence="6">
    <location>
        <begin position="366"/>
        <end position="384"/>
    </location>
</feature>
<dbReference type="SUPFAM" id="SSF57667">
    <property type="entry name" value="beta-beta-alpha zinc fingers"/>
    <property type="match status" value="2"/>
</dbReference>
<dbReference type="PANTHER" id="PTHR14196">
    <property type="entry name" value="ODD-SKIPPED - RELATED"/>
    <property type="match status" value="1"/>
</dbReference>
<evidence type="ECO:0000256" key="3">
    <source>
        <dbReference type="ARBA" id="ARBA00022771"/>
    </source>
</evidence>
<evidence type="ECO:0000256" key="1">
    <source>
        <dbReference type="ARBA" id="ARBA00022723"/>
    </source>
</evidence>
<feature type="compositionally biased region" description="Low complexity" evidence="6">
    <location>
        <begin position="176"/>
        <end position="210"/>
    </location>
</feature>
<keyword evidence="1" id="KW-0479">Metal-binding</keyword>
<keyword evidence="3 5" id="KW-0863">Zinc-finger</keyword>
<feature type="compositionally biased region" description="Low complexity" evidence="6">
    <location>
        <begin position="217"/>
        <end position="229"/>
    </location>
</feature>
<feature type="domain" description="C2H2-type" evidence="7">
    <location>
        <begin position="140"/>
        <end position="167"/>
    </location>
</feature>
<dbReference type="OMA" id="HVCNFAN"/>
<feature type="domain" description="C2H2-type" evidence="7">
    <location>
        <begin position="84"/>
        <end position="111"/>
    </location>
</feature>
<dbReference type="AlphaFoldDB" id="A0A642UKQ5"/>
<dbReference type="VEuPathDB" id="FungiDB:DIURU_004055"/>
<feature type="compositionally biased region" description="Basic and acidic residues" evidence="6">
    <location>
        <begin position="452"/>
        <end position="463"/>
    </location>
</feature>
<feature type="domain" description="C2H2-type" evidence="7">
    <location>
        <begin position="112"/>
        <end position="139"/>
    </location>
</feature>
<dbReference type="SMART" id="SM00355">
    <property type="entry name" value="ZnF_C2H2"/>
    <property type="match status" value="3"/>
</dbReference>
<dbReference type="InterPro" id="IPR036236">
    <property type="entry name" value="Znf_C2H2_sf"/>
</dbReference>
<feature type="compositionally biased region" description="Polar residues" evidence="6">
    <location>
        <begin position="235"/>
        <end position="263"/>
    </location>
</feature>
<feature type="region of interest" description="Disordered" evidence="6">
    <location>
        <begin position="440"/>
        <end position="499"/>
    </location>
</feature>
<evidence type="ECO:0000259" key="7">
    <source>
        <dbReference type="PROSITE" id="PS50157"/>
    </source>
</evidence>
<dbReference type="Proteomes" id="UP000449547">
    <property type="component" value="Unassembled WGS sequence"/>
</dbReference>
<evidence type="ECO:0000313" key="8">
    <source>
        <dbReference type="EMBL" id="KAA8899798.1"/>
    </source>
</evidence>
<dbReference type="GO" id="GO:0005634">
    <property type="term" value="C:nucleus"/>
    <property type="evidence" value="ECO:0007669"/>
    <property type="project" value="TreeGrafter"/>
</dbReference>
<keyword evidence="9" id="KW-1185">Reference proteome</keyword>
<comment type="caution">
    <text evidence="8">The sequence shown here is derived from an EMBL/GenBank/DDBJ whole genome shotgun (WGS) entry which is preliminary data.</text>
</comment>
<name>A0A642UKQ5_DIURU</name>
<dbReference type="GO" id="GO:0000981">
    <property type="term" value="F:DNA-binding transcription factor activity, RNA polymerase II-specific"/>
    <property type="evidence" value="ECO:0007669"/>
    <property type="project" value="TreeGrafter"/>
</dbReference>
<feature type="compositionally biased region" description="Basic and acidic residues" evidence="6">
    <location>
        <begin position="472"/>
        <end position="490"/>
    </location>
</feature>
<proteinExistence type="predicted"/>
<evidence type="ECO:0000256" key="5">
    <source>
        <dbReference type="PROSITE-ProRule" id="PRU00042"/>
    </source>
</evidence>